<comment type="subcellular location">
    <subcellularLocation>
        <location evidence="1 7">Bacterial flagellum</location>
    </subcellularLocation>
    <subcellularLocation>
        <location evidence="2 7">Secreted</location>
    </subcellularLocation>
</comment>
<gene>
    <name evidence="7 13" type="primary">flgK</name>
    <name evidence="13" type="ORF">Pan14r_23730</name>
</gene>
<dbReference type="InterPro" id="IPR010930">
    <property type="entry name" value="Flg_bb/hook_C_dom"/>
</dbReference>
<feature type="region of interest" description="Disordered" evidence="9">
    <location>
        <begin position="313"/>
        <end position="339"/>
    </location>
</feature>
<keyword evidence="13" id="KW-0966">Cell projection</keyword>
<dbReference type="NCBIfam" id="TIGR02492">
    <property type="entry name" value="flgK_ends"/>
    <property type="match status" value="1"/>
</dbReference>
<evidence type="ECO:0000256" key="4">
    <source>
        <dbReference type="ARBA" id="ARBA00016244"/>
    </source>
</evidence>
<reference evidence="13 14" key="1">
    <citation type="submission" date="2019-02" db="EMBL/GenBank/DDBJ databases">
        <title>Deep-cultivation of Planctomycetes and their phenomic and genomic characterization uncovers novel biology.</title>
        <authorList>
            <person name="Wiegand S."/>
            <person name="Jogler M."/>
            <person name="Boedeker C."/>
            <person name="Pinto D."/>
            <person name="Vollmers J."/>
            <person name="Rivas-Marin E."/>
            <person name="Kohn T."/>
            <person name="Peeters S.H."/>
            <person name="Heuer A."/>
            <person name="Rast P."/>
            <person name="Oberbeckmann S."/>
            <person name="Bunk B."/>
            <person name="Jeske O."/>
            <person name="Meyerdierks A."/>
            <person name="Storesund J.E."/>
            <person name="Kallscheuer N."/>
            <person name="Luecker S."/>
            <person name="Lage O.M."/>
            <person name="Pohl T."/>
            <person name="Merkel B.J."/>
            <person name="Hornburger P."/>
            <person name="Mueller R.-W."/>
            <person name="Bruemmer F."/>
            <person name="Labrenz M."/>
            <person name="Spormann A.M."/>
            <person name="Op Den Camp H."/>
            <person name="Overmann J."/>
            <person name="Amann R."/>
            <person name="Jetten M.S.M."/>
            <person name="Mascher T."/>
            <person name="Medema M.H."/>
            <person name="Devos D.P."/>
            <person name="Kaster A.-K."/>
            <person name="Ovreas L."/>
            <person name="Rohde M."/>
            <person name="Galperin M.Y."/>
            <person name="Jogler C."/>
        </authorList>
    </citation>
    <scope>NUCLEOTIDE SEQUENCE [LARGE SCALE GENOMIC DNA]</scope>
    <source>
        <strain evidence="13 14">Pan14r</strain>
    </source>
</reference>
<dbReference type="SUPFAM" id="SSF64518">
    <property type="entry name" value="Phase 1 flagellin"/>
    <property type="match status" value="1"/>
</dbReference>
<dbReference type="Pfam" id="PF06429">
    <property type="entry name" value="Flg_bbr_C"/>
    <property type="match status" value="1"/>
</dbReference>
<keyword evidence="13" id="KW-0282">Flagellum</keyword>
<keyword evidence="14" id="KW-1185">Reference proteome</keyword>
<dbReference type="InterPro" id="IPR001444">
    <property type="entry name" value="Flag_bb_rod_N"/>
</dbReference>
<evidence type="ECO:0000256" key="6">
    <source>
        <dbReference type="ARBA" id="ARBA00023143"/>
    </source>
</evidence>
<dbReference type="Pfam" id="PF00460">
    <property type="entry name" value="Flg_bb_rod"/>
    <property type="match status" value="1"/>
</dbReference>
<feature type="domain" description="Flagellar basal body rod protein N-terminal" evidence="10">
    <location>
        <begin position="12"/>
        <end position="36"/>
    </location>
</feature>
<dbReference type="GO" id="GO:0044780">
    <property type="term" value="P:bacterial-type flagellum assembly"/>
    <property type="evidence" value="ECO:0007669"/>
    <property type="project" value="InterPro"/>
</dbReference>
<keyword evidence="13" id="KW-0969">Cilium</keyword>
<dbReference type="GO" id="GO:0009424">
    <property type="term" value="C:bacterial-type flagellum hook"/>
    <property type="evidence" value="ECO:0007669"/>
    <property type="project" value="UniProtKB-UniRule"/>
</dbReference>
<evidence type="ECO:0000256" key="3">
    <source>
        <dbReference type="ARBA" id="ARBA00009677"/>
    </source>
</evidence>
<evidence type="ECO:0000256" key="5">
    <source>
        <dbReference type="ARBA" id="ARBA00022525"/>
    </source>
</evidence>
<dbReference type="Proteomes" id="UP000317238">
    <property type="component" value="Unassembled WGS sequence"/>
</dbReference>
<keyword evidence="6 7" id="KW-0975">Bacterial flagellum</keyword>
<keyword evidence="8" id="KW-0175">Coiled coil</keyword>
<dbReference type="PANTHER" id="PTHR30033">
    <property type="entry name" value="FLAGELLAR HOOK-ASSOCIATED PROTEIN 1"/>
    <property type="match status" value="1"/>
</dbReference>
<dbReference type="EMBL" id="SJPL01000001">
    <property type="protein sequence ID" value="TWT70075.1"/>
    <property type="molecule type" value="Genomic_DNA"/>
</dbReference>
<evidence type="ECO:0000313" key="14">
    <source>
        <dbReference type="Proteomes" id="UP000317238"/>
    </source>
</evidence>
<evidence type="ECO:0000256" key="8">
    <source>
        <dbReference type="SAM" id="Coils"/>
    </source>
</evidence>
<feature type="domain" description="Flagellar basal-body/hook protein C-terminal" evidence="11">
    <location>
        <begin position="518"/>
        <end position="562"/>
    </location>
</feature>
<dbReference type="RefSeq" id="WP_145300834.1">
    <property type="nucleotide sequence ID" value="NZ_CP036319.1"/>
</dbReference>
<evidence type="ECO:0000259" key="11">
    <source>
        <dbReference type="Pfam" id="PF06429"/>
    </source>
</evidence>
<sequence length="562" mass="60044">MSLFGTIQQSNGALQAAQIGLQVVGNNIANSNTEGYIRQRLEQTPAGAFRQGGLIKGQGVRPTGITQVVDKALAEQMFNAGTALAGAESLGQAYSQLEEIASELDNNGINFQLSEFNNALHELTTQPADSALREFVILQGQSLASKLNNTREKVLDRQAGVNTELDDISNQINRLTNRIAELNVEIATIEGGGLIGSDATGLRDERYQALEELATYVNINFQEQTSGNVNVFVGGDYLVTNGIARDVYTAYSENESRPEVRIIETDAPLQATGGKLGAALQARDSIFGEFVGDLDSMASGLIRTINQIHTQGQGRKGYTDLTSDSASEPGVPLESAGLPFTPENGTFDMALVDADGKVISNHRITVRVLGQVGDSTMQSVAQQIDDIDGLSATITNEGRLKISSDNPPTEFTFGEDTSGFLAAAGLNTFFTGTHAGDIAVNDVLAQDADLLAVSFGGIGEDTEALYEMTDLVDRPLDVLDGRTVRGVYEHSIASLGQEVSLHQSSTQGLSDFHATLQSKHLAITGVNIDEESIKMIMYQRAFQASSRVISTASEMLDLLVNL</sequence>
<dbReference type="PRINTS" id="PR01005">
    <property type="entry name" value="FLGHOOKAP1"/>
</dbReference>
<name>A0A5C5Y706_9PLAN</name>
<dbReference type="OrthoDB" id="9802553at2"/>
<dbReference type="GO" id="GO:0005576">
    <property type="term" value="C:extracellular region"/>
    <property type="evidence" value="ECO:0007669"/>
    <property type="project" value="UniProtKB-SubCell"/>
</dbReference>
<comment type="similarity">
    <text evidence="3 7">Belongs to the flagella basal body rod proteins family.</text>
</comment>
<dbReference type="PANTHER" id="PTHR30033:SF2">
    <property type="entry name" value="FLAGELLAR HOOK PROTEIN"/>
    <property type="match status" value="1"/>
</dbReference>
<feature type="domain" description="Flagellar hook-associated protein FlgK helical" evidence="12">
    <location>
        <begin position="95"/>
        <end position="317"/>
    </location>
</feature>
<dbReference type="PROSITE" id="PS00588">
    <property type="entry name" value="FLAGELLA_BB_ROD"/>
    <property type="match status" value="1"/>
</dbReference>
<dbReference type="Pfam" id="PF22638">
    <property type="entry name" value="FlgK_D1"/>
    <property type="match status" value="1"/>
</dbReference>
<feature type="coiled-coil region" evidence="8">
    <location>
        <begin position="158"/>
        <end position="192"/>
    </location>
</feature>
<dbReference type="InterPro" id="IPR053927">
    <property type="entry name" value="FlgK_helical"/>
</dbReference>
<organism evidence="13 14">
    <name type="scientific">Crateriforma conspicua</name>
    <dbReference type="NCBI Taxonomy" id="2527996"/>
    <lineage>
        <taxon>Bacteria</taxon>
        <taxon>Pseudomonadati</taxon>
        <taxon>Planctomycetota</taxon>
        <taxon>Planctomycetia</taxon>
        <taxon>Planctomycetales</taxon>
        <taxon>Planctomycetaceae</taxon>
        <taxon>Crateriforma</taxon>
    </lineage>
</organism>
<dbReference type="InterPro" id="IPR019776">
    <property type="entry name" value="Flagellar_basal_body_rod_CS"/>
</dbReference>
<keyword evidence="5 7" id="KW-0964">Secreted</keyword>
<protein>
    <recommendedName>
        <fullName evidence="4 7">Flagellar hook-associated protein 1</fullName>
        <shortName evidence="7">HAP1</shortName>
    </recommendedName>
</protein>
<dbReference type="InterPro" id="IPR002371">
    <property type="entry name" value="FlgK"/>
</dbReference>
<evidence type="ECO:0000256" key="1">
    <source>
        <dbReference type="ARBA" id="ARBA00004365"/>
    </source>
</evidence>
<dbReference type="AlphaFoldDB" id="A0A5C5Y706"/>
<evidence type="ECO:0000256" key="9">
    <source>
        <dbReference type="SAM" id="MobiDB-lite"/>
    </source>
</evidence>
<accession>A0A5C5Y706</accession>
<comment type="caution">
    <text evidence="13">The sequence shown here is derived from an EMBL/GenBank/DDBJ whole genome shotgun (WGS) entry which is preliminary data.</text>
</comment>
<dbReference type="GO" id="GO:0005198">
    <property type="term" value="F:structural molecule activity"/>
    <property type="evidence" value="ECO:0007669"/>
    <property type="project" value="UniProtKB-UniRule"/>
</dbReference>
<evidence type="ECO:0000259" key="12">
    <source>
        <dbReference type="Pfam" id="PF22638"/>
    </source>
</evidence>
<evidence type="ECO:0000256" key="7">
    <source>
        <dbReference type="RuleBase" id="RU362065"/>
    </source>
</evidence>
<proteinExistence type="inferred from homology"/>
<evidence type="ECO:0000259" key="10">
    <source>
        <dbReference type="Pfam" id="PF00460"/>
    </source>
</evidence>
<evidence type="ECO:0000256" key="2">
    <source>
        <dbReference type="ARBA" id="ARBA00004613"/>
    </source>
</evidence>
<evidence type="ECO:0000313" key="13">
    <source>
        <dbReference type="EMBL" id="TWT70075.1"/>
    </source>
</evidence>